<dbReference type="Proteomes" id="UP001372338">
    <property type="component" value="Unassembled WGS sequence"/>
</dbReference>
<reference evidence="1 2" key="1">
    <citation type="submission" date="2024-01" db="EMBL/GenBank/DDBJ databases">
        <title>The genomes of 5 underutilized Papilionoideae crops provide insights into root nodulation and disease resistanc.</title>
        <authorList>
            <person name="Yuan L."/>
        </authorList>
    </citation>
    <scope>NUCLEOTIDE SEQUENCE [LARGE SCALE GENOMIC DNA]</scope>
    <source>
        <strain evidence="1">ZHUSHIDOU_FW_LH</strain>
        <tissue evidence="1">Leaf</tissue>
    </source>
</reference>
<name>A0AAN9IET7_CROPI</name>
<accession>A0AAN9IET7</accession>
<gene>
    <name evidence="1" type="ORF">RIF29_16831</name>
</gene>
<dbReference type="EMBL" id="JAYWIO010000003">
    <property type="protein sequence ID" value="KAK7275709.1"/>
    <property type="molecule type" value="Genomic_DNA"/>
</dbReference>
<evidence type="ECO:0000313" key="2">
    <source>
        <dbReference type="Proteomes" id="UP001372338"/>
    </source>
</evidence>
<proteinExistence type="predicted"/>
<comment type="caution">
    <text evidence="1">The sequence shown here is derived from an EMBL/GenBank/DDBJ whole genome shotgun (WGS) entry which is preliminary data.</text>
</comment>
<dbReference type="AlphaFoldDB" id="A0AAN9IET7"/>
<protein>
    <submittedName>
        <fullName evidence="1">Uncharacterized protein</fullName>
    </submittedName>
</protein>
<evidence type="ECO:0000313" key="1">
    <source>
        <dbReference type="EMBL" id="KAK7275709.1"/>
    </source>
</evidence>
<organism evidence="1 2">
    <name type="scientific">Crotalaria pallida</name>
    <name type="common">Smooth rattlebox</name>
    <name type="synonym">Crotalaria striata</name>
    <dbReference type="NCBI Taxonomy" id="3830"/>
    <lineage>
        <taxon>Eukaryota</taxon>
        <taxon>Viridiplantae</taxon>
        <taxon>Streptophyta</taxon>
        <taxon>Embryophyta</taxon>
        <taxon>Tracheophyta</taxon>
        <taxon>Spermatophyta</taxon>
        <taxon>Magnoliopsida</taxon>
        <taxon>eudicotyledons</taxon>
        <taxon>Gunneridae</taxon>
        <taxon>Pentapetalae</taxon>
        <taxon>rosids</taxon>
        <taxon>fabids</taxon>
        <taxon>Fabales</taxon>
        <taxon>Fabaceae</taxon>
        <taxon>Papilionoideae</taxon>
        <taxon>50 kb inversion clade</taxon>
        <taxon>genistoids sensu lato</taxon>
        <taxon>core genistoids</taxon>
        <taxon>Crotalarieae</taxon>
        <taxon>Crotalaria</taxon>
    </lineage>
</organism>
<sequence length="136" mass="14988">MEFSRALLSEFSIGKQDPTSTAACNKHKNAAFNDDKDLALGTISVAKSESKIVTYADELLIAKIPPLSSDLENNGVTMLLKEDQVKDVFREYPYLFAQAGDLTAEKSTDRPKSCSKEVSHIEETKFVSDLPQDEAV</sequence>
<keyword evidence="2" id="KW-1185">Reference proteome</keyword>